<comment type="caution">
    <text evidence="1">The sequence shown here is derived from an EMBL/GenBank/DDBJ whole genome shotgun (WGS) entry which is preliminary data.</text>
</comment>
<keyword evidence="2" id="KW-1185">Reference proteome</keyword>
<name>A0A851GIV8_9BACT</name>
<dbReference type="Proteomes" id="UP000557872">
    <property type="component" value="Unassembled WGS sequence"/>
</dbReference>
<sequence length="123" mass="14829">MNRSNRRNRGRRQSLEQRYSKMHARTERMHAGVRFCFCVLVLMLCSAFMAAALPHYRQLQKMRHELSDVQVSEEEVLDRVDGKTRELDAIRNDKEYREIIARDRLNYYIPGEHIFRIDDESRK</sequence>
<dbReference type="EMBL" id="JACBAZ010000006">
    <property type="protein sequence ID" value="NWK56902.1"/>
    <property type="molecule type" value="Genomic_DNA"/>
</dbReference>
<organism evidence="1 2">
    <name type="scientific">Oceaniferula marina</name>
    <dbReference type="NCBI Taxonomy" id="2748318"/>
    <lineage>
        <taxon>Bacteria</taxon>
        <taxon>Pseudomonadati</taxon>
        <taxon>Verrucomicrobiota</taxon>
        <taxon>Verrucomicrobiia</taxon>
        <taxon>Verrucomicrobiales</taxon>
        <taxon>Verrucomicrobiaceae</taxon>
        <taxon>Oceaniferula</taxon>
    </lineage>
</organism>
<dbReference type="Pfam" id="PF04977">
    <property type="entry name" value="DivIC"/>
    <property type="match status" value="1"/>
</dbReference>
<dbReference type="AlphaFoldDB" id="A0A851GIV8"/>
<dbReference type="InterPro" id="IPR007060">
    <property type="entry name" value="FtsL/DivIC"/>
</dbReference>
<reference evidence="1 2" key="1">
    <citation type="submission" date="2020-07" db="EMBL/GenBank/DDBJ databases">
        <title>Roseicoccus Jingziensis gen. nov., sp. nov., isolated from coastal seawater.</title>
        <authorList>
            <person name="Feng X."/>
        </authorList>
    </citation>
    <scope>NUCLEOTIDE SEQUENCE [LARGE SCALE GENOMIC DNA]</scope>
    <source>
        <strain evidence="1 2">N1E253</strain>
    </source>
</reference>
<protein>
    <submittedName>
        <fullName evidence="1">Septum formation initiator family protein</fullName>
    </submittedName>
</protein>
<gene>
    <name evidence="1" type="ORF">HW115_14860</name>
</gene>
<dbReference type="RefSeq" id="WP_319609344.1">
    <property type="nucleotide sequence ID" value="NZ_JACBAZ010000006.1"/>
</dbReference>
<accession>A0A851GIV8</accession>
<evidence type="ECO:0000313" key="2">
    <source>
        <dbReference type="Proteomes" id="UP000557872"/>
    </source>
</evidence>
<proteinExistence type="predicted"/>
<evidence type="ECO:0000313" key="1">
    <source>
        <dbReference type="EMBL" id="NWK56902.1"/>
    </source>
</evidence>